<sequence length="45" mass="5360">MDSGLEWHRLFFACALLLALFCYPVIVIWADERKKRRRDPVDPPD</sequence>
<dbReference type="EMBL" id="CP097332">
    <property type="protein sequence ID" value="UQX88794.1"/>
    <property type="molecule type" value="Genomic_DNA"/>
</dbReference>
<name>A0ABY4R182_9ACTN</name>
<keyword evidence="1" id="KW-1133">Transmembrane helix</keyword>
<dbReference type="RefSeq" id="WP_249772537.1">
    <property type="nucleotide sequence ID" value="NZ_CP097332.1"/>
</dbReference>
<feature type="transmembrane region" description="Helical" evidence="1">
    <location>
        <begin position="6"/>
        <end position="30"/>
    </location>
</feature>
<evidence type="ECO:0000256" key="1">
    <source>
        <dbReference type="SAM" id="Phobius"/>
    </source>
</evidence>
<keyword evidence="3" id="KW-1185">Reference proteome</keyword>
<accession>A0ABY4R182</accession>
<evidence type="ECO:0000313" key="3">
    <source>
        <dbReference type="Proteomes" id="UP001056336"/>
    </source>
</evidence>
<proteinExistence type="predicted"/>
<dbReference type="Proteomes" id="UP001056336">
    <property type="component" value="Chromosome"/>
</dbReference>
<keyword evidence="1" id="KW-0472">Membrane</keyword>
<reference evidence="2" key="2">
    <citation type="submission" date="2022-05" db="EMBL/GenBank/DDBJ databases">
        <authorList>
            <person name="Kim J.-S."/>
            <person name="Lee K."/>
            <person name="Suh M."/>
            <person name="Eom M."/>
            <person name="Kim J.-S."/>
            <person name="Kim D.-S."/>
            <person name="Ko S.-H."/>
            <person name="Shin Y."/>
            <person name="Lee J.-S."/>
        </authorList>
    </citation>
    <scope>NUCLEOTIDE SEQUENCE</scope>
    <source>
        <strain evidence="2">N237</strain>
    </source>
</reference>
<keyword evidence="1" id="KW-0812">Transmembrane</keyword>
<reference evidence="2" key="1">
    <citation type="journal article" date="2018" name="Int. J. Syst. Evol. Microbiol.">
        <title>Jatrophihabitans telluris sp. nov., isolated from sediment soil of lava forest wetlands and the emended description of the genus Jatrophihabitans.</title>
        <authorList>
            <person name="Lee K.C."/>
            <person name="Suh M.K."/>
            <person name="Eom M.K."/>
            <person name="Kim K.K."/>
            <person name="Kim J.S."/>
            <person name="Kim D.S."/>
            <person name="Ko S.H."/>
            <person name="Shin Y.K."/>
            <person name="Lee J.S."/>
        </authorList>
    </citation>
    <scope>NUCLEOTIDE SEQUENCE</scope>
    <source>
        <strain evidence="2">N237</strain>
    </source>
</reference>
<gene>
    <name evidence="2" type="ORF">M6D93_02045</name>
</gene>
<evidence type="ECO:0000313" key="2">
    <source>
        <dbReference type="EMBL" id="UQX88794.1"/>
    </source>
</evidence>
<protein>
    <submittedName>
        <fullName evidence="2">Uncharacterized protein</fullName>
    </submittedName>
</protein>
<organism evidence="2 3">
    <name type="scientific">Jatrophihabitans telluris</name>
    <dbReference type="NCBI Taxonomy" id="2038343"/>
    <lineage>
        <taxon>Bacteria</taxon>
        <taxon>Bacillati</taxon>
        <taxon>Actinomycetota</taxon>
        <taxon>Actinomycetes</taxon>
        <taxon>Jatrophihabitantales</taxon>
        <taxon>Jatrophihabitantaceae</taxon>
        <taxon>Jatrophihabitans</taxon>
    </lineage>
</organism>